<dbReference type="AlphaFoldDB" id="A0A0J7KLH5"/>
<evidence type="ECO:0000256" key="4">
    <source>
        <dbReference type="ARBA" id="ARBA00023015"/>
    </source>
</evidence>
<dbReference type="Gene3D" id="3.40.1550.20">
    <property type="entry name" value="Transcriptional regulator MraZ domain"/>
    <property type="match status" value="1"/>
</dbReference>
<evidence type="ECO:0000313" key="8">
    <source>
        <dbReference type="EMBL" id="KMQ91132.1"/>
    </source>
</evidence>
<keyword evidence="9" id="KW-1185">Reference proteome</keyword>
<feature type="domain" description="SpoVT-AbrB" evidence="7">
    <location>
        <begin position="97"/>
        <end position="140"/>
    </location>
</feature>
<organism evidence="8 9">
    <name type="scientific">Lasius niger</name>
    <name type="common">Black garden ant</name>
    <dbReference type="NCBI Taxonomy" id="67767"/>
    <lineage>
        <taxon>Eukaryota</taxon>
        <taxon>Metazoa</taxon>
        <taxon>Ecdysozoa</taxon>
        <taxon>Arthropoda</taxon>
        <taxon>Hexapoda</taxon>
        <taxon>Insecta</taxon>
        <taxon>Pterygota</taxon>
        <taxon>Neoptera</taxon>
        <taxon>Endopterygota</taxon>
        <taxon>Hymenoptera</taxon>
        <taxon>Apocrita</taxon>
        <taxon>Aculeata</taxon>
        <taxon>Formicoidea</taxon>
        <taxon>Formicidae</taxon>
        <taxon>Formicinae</taxon>
        <taxon>Lasius</taxon>
        <taxon>Lasius</taxon>
    </lineage>
</organism>
<evidence type="ECO:0000256" key="5">
    <source>
        <dbReference type="ARBA" id="ARBA00023125"/>
    </source>
</evidence>
<dbReference type="CDD" id="cd16320">
    <property type="entry name" value="MraZ_N"/>
    <property type="match status" value="1"/>
</dbReference>
<dbReference type="GO" id="GO:2000143">
    <property type="term" value="P:negative regulation of DNA-templated transcription initiation"/>
    <property type="evidence" value="ECO:0007669"/>
    <property type="project" value="TreeGrafter"/>
</dbReference>
<dbReference type="GO" id="GO:0000976">
    <property type="term" value="F:transcription cis-regulatory region binding"/>
    <property type="evidence" value="ECO:0007669"/>
    <property type="project" value="TreeGrafter"/>
</dbReference>
<dbReference type="NCBIfam" id="NF001477">
    <property type="entry name" value="PRK00326.2-4"/>
    <property type="match status" value="1"/>
</dbReference>
<dbReference type="GO" id="GO:0003700">
    <property type="term" value="F:DNA-binding transcription factor activity"/>
    <property type="evidence" value="ECO:0007669"/>
    <property type="project" value="InterPro"/>
</dbReference>
<dbReference type="PROSITE" id="PS51740">
    <property type="entry name" value="SPOVT_ABRB"/>
    <property type="match status" value="2"/>
</dbReference>
<dbReference type="CDD" id="cd16321">
    <property type="entry name" value="MraZ_C"/>
    <property type="match status" value="1"/>
</dbReference>
<dbReference type="InterPro" id="IPR035642">
    <property type="entry name" value="MraZ_N"/>
</dbReference>
<evidence type="ECO:0000259" key="7">
    <source>
        <dbReference type="PROSITE" id="PS51740"/>
    </source>
</evidence>
<reference evidence="8 9" key="1">
    <citation type="submission" date="2015-04" db="EMBL/GenBank/DDBJ databases">
        <title>Lasius niger genome sequencing.</title>
        <authorList>
            <person name="Konorov E.A."/>
            <person name="Nikitin M.A."/>
            <person name="Kirill M.V."/>
            <person name="Chang P."/>
        </authorList>
    </citation>
    <scope>NUCLEOTIDE SEQUENCE [LARGE SCALE GENOMIC DNA]</scope>
    <source>
        <tissue evidence="8">Whole</tissue>
    </source>
</reference>
<protein>
    <recommendedName>
        <fullName evidence="1">Transcriptional regulator MraZ</fullName>
    </recommendedName>
</protein>
<dbReference type="SUPFAM" id="SSF89447">
    <property type="entry name" value="AbrB/MazE/MraZ-like"/>
    <property type="match status" value="1"/>
</dbReference>
<comment type="caution">
    <text evidence="8">The sequence shown here is derived from an EMBL/GenBank/DDBJ whole genome shotgun (WGS) entry which is preliminary data.</text>
</comment>
<keyword evidence="4" id="KW-0805">Transcription regulation</keyword>
<dbReference type="Proteomes" id="UP000036403">
    <property type="component" value="Unassembled WGS sequence"/>
</dbReference>
<accession>A0A0J7KLH5</accession>
<dbReference type="InterPro" id="IPR007159">
    <property type="entry name" value="SpoVT-AbrB_dom"/>
</dbReference>
<dbReference type="InterPro" id="IPR038619">
    <property type="entry name" value="MraZ_sf"/>
</dbReference>
<dbReference type="PANTHER" id="PTHR34701">
    <property type="entry name" value="TRANSCRIPTIONAL REGULATOR MRAZ"/>
    <property type="match status" value="1"/>
</dbReference>
<keyword evidence="6" id="KW-0804">Transcription</keyword>
<name>A0A0J7KLH5_LASNI</name>
<proteinExistence type="inferred from homology"/>
<dbReference type="InterPro" id="IPR020603">
    <property type="entry name" value="MraZ_dom"/>
</dbReference>
<gene>
    <name evidence="8" type="ORF">RF55_9041</name>
</gene>
<dbReference type="OrthoDB" id="10487757at2759"/>
<dbReference type="Pfam" id="PF02381">
    <property type="entry name" value="MraZ"/>
    <property type="match status" value="2"/>
</dbReference>
<evidence type="ECO:0000313" key="9">
    <source>
        <dbReference type="Proteomes" id="UP000036403"/>
    </source>
</evidence>
<evidence type="ECO:0000256" key="6">
    <source>
        <dbReference type="ARBA" id="ARBA00023163"/>
    </source>
</evidence>
<keyword evidence="8" id="KW-0131">Cell cycle</keyword>
<keyword evidence="3" id="KW-0677">Repeat</keyword>
<dbReference type="PANTHER" id="PTHR34701:SF1">
    <property type="entry name" value="TRANSCRIPTIONAL REGULATOR MRAZ"/>
    <property type="match status" value="1"/>
</dbReference>
<evidence type="ECO:0000256" key="2">
    <source>
        <dbReference type="ARBA" id="ARBA00022490"/>
    </source>
</evidence>
<feature type="domain" description="SpoVT-AbrB" evidence="7">
    <location>
        <begin position="18"/>
        <end position="68"/>
    </location>
</feature>
<dbReference type="InterPro" id="IPR003444">
    <property type="entry name" value="MraZ"/>
</dbReference>
<evidence type="ECO:0000256" key="1">
    <source>
        <dbReference type="ARBA" id="ARBA00013860"/>
    </source>
</evidence>
<dbReference type="InterPro" id="IPR035644">
    <property type="entry name" value="MraZ_C"/>
</dbReference>
<evidence type="ECO:0000256" key="3">
    <source>
        <dbReference type="ARBA" id="ARBA00022737"/>
    </source>
</evidence>
<keyword evidence="5" id="KW-0238">DNA-binding</keyword>
<dbReference type="PaxDb" id="67767-A0A0J7KLH5"/>
<dbReference type="HAMAP" id="MF_01008">
    <property type="entry name" value="MraZ"/>
    <property type="match status" value="1"/>
</dbReference>
<dbReference type="InterPro" id="IPR037914">
    <property type="entry name" value="SpoVT-AbrB_sf"/>
</dbReference>
<dbReference type="EMBL" id="LBMM01005873">
    <property type="protein sequence ID" value="KMQ91132.1"/>
    <property type="molecule type" value="Genomic_DNA"/>
</dbReference>
<sequence>MVAWAWAKRLQNNMFLGTHCNRFDAKGRISIPAPFRAVLKKHAISGQSLMILRPSHLHPCLEAWTSERFFSQTTPLAEYDPFSEEHEDLSTSLYAEAYPLDSDKEGRIIIPESLQRHANLEKEVTFMGLGRIFQIWHPEEALKRQKEAHLRAKELTLRNRKASEGKEA</sequence>
<keyword evidence="2" id="KW-0963">Cytoplasm</keyword>
<dbReference type="GO" id="GO:0051301">
    <property type="term" value="P:cell division"/>
    <property type="evidence" value="ECO:0007669"/>
    <property type="project" value="UniProtKB-KW"/>
</dbReference>
<keyword evidence="8" id="KW-0132">Cell division</keyword>